<accession>A0A3B0UYF2</accession>
<evidence type="ECO:0008006" key="3">
    <source>
        <dbReference type="Google" id="ProtNLM"/>
    </source>
</evidence>
<dbReference type="PANTHER" id="PTHR37804">
    <property type="entry name" value="CDAA REGULATORY PROTEIN CDAR"/>
    <property type="match status" value="1"/>
</dbReference>
<dbReference type="AlphaFoldDB" id="A0A3B0UYF2"/>
<organism evidence="2">
    <name type="scientific">hydrothermal vent metagenome</name>
    <dbReference type="NCBI Taxonomy" id="652676"/>
    <lineage>
        <taxon>unclassified sequences</taxon>
        <taxon>metagenomes</taxon>
        <taxon>ecological metagenomes</taxon>
    </lineage>
</organism>
<gene>
    <name evidence="2" type="ORF">MNBD_DELTA04-876</name>
</gene>
<evidence type="ECO:0000256" key="1">
    <source>
        <dbReference type="SAM" id="Phobius"/>
    </source>
</evidence>
<dbReference type="InterPro" id="IPR053154">
    <property type="entry name" value="c-di-AMP_regulator"/>
</dbReference>
<dbReference type="Gene3D" id="2.170.120.30">
    <property type="match status" value="1"/>
</dbReference>
<proteinExistence type="predicted"/>
<keyword evidence="1" id="KW-0472">Membrane</keyword>
<evidence type="ECO:0000313" key="2">
    <source>
        <dbReference type="EMBL" id="VAW36188.1"/>
    </source>
</evidence>
<dbReference type="EMBL" id="UOEY01000022">
    <property type="protein sequence ID" value="VAW36188.1"/>
    <property type="molecule type" value="Genomic_DNA"/>
</dbReference>
<dbReference type="Pfam" id="PF07949">
    <property type="entry name" value="YbbR"/>
    <property type="match status" value="2"/>
</dbReference>
<keyword evidence="1" id="KW-0812">Transmembrane</keyword>
<reference evidence="2" key="1">
    <citation type="submission" date="2018-06" db="EMBL/GenBank/DDBJ databases">
        <authorList>
            <person name="Zhirakovskaya E."/>
        </authorList>
    </citation>
    <scope>NUCLEOTIDE SEQUENCE</scope>
</reference>
<sequence length="340" mass="37847">MEKLARQVTDLMKIPTIFRKRPKNWVLKCISLALSVLLWYFVVGEEQVDMNVLVPLEILNLPSDLIISNQYKKDIEVSVRGSRSIIQDLRNRNITRPVDLSDAKPGTIVIHNDENSIPFPSGVKIQRLQPTNITLLLDKLVQKDFPIVPVTEGEVAPGYVLKKIYLTPDHLVISGPKTILDQEANLKTYLINLDGLDRSTTLQIHLNLRPEFLDLIGETVVTAKLEVHDKMEKRTVRNIPINVREAGIPVTVHPDSVTVTASIPKNLIRDTPELGMLLRASVSAKDIHSSMRLPVTVSGVNVPGHDPIKILSVRPTEVTVTPILQANPGSKKNGKTNNSK</sequence>
<dbReference type="Gene3D" id="2.170.120.40">
    <property type="entry name" value="YbbR-like domain"/>
    <property type="match status" value="1"/>
</dbReference>
<keyword evidence="1" id="KW-1133">Transmembrane helix</keyword>
<dbReference type="InterPro" id="IPR012505">
    <property type="entry name" value="YbbR"/>
</dbReference>
<feature type="transmembrane region" description="Helical" evidence="1">
    <location>
        <begin position="25"/>
        <end position="42"/>
    </location>
</feature>
<dbReference type="PANTHER" id="PTHR37804:SF1">
    <property type="entry name" value="CDAA REGULATORY PROTEIN CDAR"/>
    <property type="match status" value="1"/>
</dbReference>
<protein>
    <recommendedName>
        <fullName evidence="3">Secreted protein associated with spyDAC</fullName>
    </recommendedName>
</protein>
<name>A0A3B0UYF2_9ZZZZ</name>